<keyword evidence="3" id="KW-1185">Reference proteome</keyword>
<dbReference type="InterPro" id="IPR032713">
    <property type="entry name" value="EmrE"/>
</dbReference>
<dbReference type="PATRIC" id="fig|476652.3.peg.2904"/>
<dbReference type="RefSeq" id="WP_047810609.1">
    <property type="nucleotide sequence ID" value="NZ_LDZY01000009.1"/>
</dbReference>
<keyword evidence="1" id="KW-0472">Membrane</keyword>
<accession>A0A0J1FQH1</accession>
<feature type="transmembrane region" description="Helical" evidence="1">
    <location>
        <begin position="31"/>
        <end position="56"/>
    </location>
</feature>
<name>A0A0J1FQH1_9FIRM</name>
<gene>
    <name evidence="2" type="ORF">DEAC_c27750</name>
</gene>
<keyword evidence="1" id="KW-0812">Transmembrane</keyword>
<feature type="transmembrane region" description="Helical" evidence="1">
    <location>
        <begin position="229"/>
        <end position="249"/>
    </location>
</feature>
<evidence type="ECO:0008006" key="4">
    <source>
        <dbReference type="Google" id="ProtNLM"/>
    </source>
</evidence>
<comment type="caution">
    <text evidence="2">The sequence shown here is derived from an EMBL/GenBank/DDBJ whole genome shotgun (WGS) entry which is preliminary data.</text>
</comment>
<evidence type="ECO:0000256" key="1">
    <source>
        <dbReference type="SAM" id="Phobius"/>
    </source>
</evidence>
<organism evidence="2 3">
    <name type="scientific">Desulfosporosinus acididurans</name>
    <dbReference type="NCBI Taxonomy" id="476652"/>
    <lineage>
        <taxon>Bacteria</taxon>
        <taxon>Bacillati</taxon>
        <taxon>Bacillota</taxon>
        <taxon>Clostridia</taxon>
        <taxon>Eubacteriales</taxon>
        <taxon>Desulfitobacteriaceae</taxon>
        <taxon>Desulfosporosinus</taxon>
    </lineage>
</organism>
<dbReference type="AlphaFoldDB" id="A0A0J1FQH1"/>
<protein>
    <recommendedName>
        <fullName evidence="4">Multidrug resistance efflux transporter</fullName>
    </recommendedName>
</protein>
<dbReference type="Proteomes" id="UP000036356">
    <property type="component" value="Unassembled WGS sequence"/>
</dbReference>
<sequence length="320" mass="35181">MKAIILGILASFFFAFTFVLNRAMNLAGGSWVWSAVLRYEFMVGPLLLIVLLRGNLKNLLLDLLRRPWLWLGWSTVGFGLFYAPLCFAADYGPAWLVASMWQITIVAGSLLAPFFFEVVSSDNGLQKVRSRIPVKGLWISLIVLIGVAVIQCQEIQHLALREILLGVLPVIAAAFAYPLGNRKMMEVCGERLDTYQRVLGMTLASLPFWLILSIYGYMSVGLPSHQQVIQSLIVALSSGVIATVLFFTATDLSRGDLHKLAAVEATQSGEIIFSLLGEIFVLKGNYPSIISIIGIGLVILGMTLHSFNSGIRRKDESVSL</sequence>
<dbReference type="Pfam" id="PF13536">
    <property type="entry name" value="EmrE"/>
    <property type="match status" value="1"/>
</dbReference>
<feature type="transmembrane region" description="Helical" evidence="1">
    <location>
        <begin position="68"/>
        <end position="89"/>
    </location>
</feature>
<reference evidence="2 3" key="1">
    <citation type="submission" date="2015-06" db="EMBL/GenBank/DDBJ databases">
        <title>Draft genome of the moderately acidophilic sulfate reducer Candidatus Desulfosporosinus acididurans strain M1.</title>
        <authorList>
            <person name="Poehlein A."/>
            <person name="Petzsch P."/>
            <person name="Johnson B.D."/>
            <person name="Schloemann M."/>
            <person name="Daniel R."/>
            <person name="Muehling M."/>
        </authorList>
    </citation>
    <scope>NUCLEOTIDE SEQUENCE [LARGE SCALE GENOMIC DNA]</scope>
    <source>
        <strain evidence="2 3">M1</strain>
    </source>
</reference>
<evidence type="ECO:0000313" key="2">
    <source>
        <dbReference type="EMBL" id="KLU65223.1"/>
    </source>
</evidence>
<keyword evidence="1" id="KW-1133">Transmembrane helix</keyword>
<feature type="transmembrane region" description="Helical" evidence="1">
    <location>
        <begin position="288"/>
        <end position="307"/>
    </location>
</feature>
<dbReference type="STRING" id="476652.DEAC_c27750"/>
<evidence type="ECO:0000313" key="3">
    <source>
        <dbReference type="Proteomes" id="UP000036356"/>
    </source>
</evidence>
<feature type="transmembrane region" description="Helical" evidence="1">
    <location>
        <begin position="158"/>
        <end position="177"/>
    </location>
</feature>
<proteinExistence type="predicted"/>
<feature type="transmembrane region" description="Helical" evidence="1">
    <location>
        <begin position="198"/>
        <end position="217"/>
    </location>
</feature>
<feature type="transmembrane region" description="Helical" evidence="1">
    <location>
        <begin position="136"/>
        <end position="152"/>
    </location>
</feature>
<dbReference type="EMBL" id="LDZY01000009">
    <property type="protein sequence ID" value="KLU65223.1"/>
    <property type="molecule type" value="Genomic_DNA"/>
</dbReference>
<feature type="transmembrane region" description="Helical" evidence="1">
    <location>
        <begin position="95"/>
        <end position="116"/>
    </location>
</feature>